<dbReference type="EMBL" id="JAVRAA010000005">
    <property type="protein sequence ID" value="MDT0337620.1"/>
    <property type="molecule type" value="Genomic_DNA"/>
</dbReference>
<sequence>MNRPIIKLHVAPADLEARVQDAKGNFRALLAAAPWLAELSKRGALIAKENASARVKYGKLKQLADAVGDAMAEHSACRDGCSYCCHKPVAMSRQEAEMIAQRTGTQLKVGGSLRKPADNEGVACPMLVDGRCSIHEFRPLVCRTTFNLSNDDLLCDPQRAPDDFQVPTLNMDGIWMAYAMIFGRTDLGDIRDFMSPAGSQTK</sequence>
<name>A0AAE4K4S7_9BURK</name>
<proteinExistence type="predicted"/>
<evidence type="ECO:0000313" key="1">
    <source>
        <dbReference type="EMBL" id="MDT0337620.1"/>
    </source>
</evidence>
<comment type="caution">
    <text evidence="1">The sequence shown here is derived from an EMBL/GenBank/DDBJ whole genome shotgun (WGS) entry which is preliminary data.</text>
</comment>
<dbReference type="InterPro" id="IPR005358">
    <property type="entry name" value="Puta_zinc/iron-chelating_dom"/>
</dbReference>
<dbReference type="RefSeq" id="WP_284078303.1">
    <property type="nucleotide sequence ID" value="NZ_JAVLSM010000007.1"/>
</dbReference>
<accession>A0AAE4K4S7</accession>
<dbReference type="Pfam" id="PF03692">
    <property type="entry name" value="CxxCxxCC"/>
    <property type="match status" value="1"/>
</dbReference>
<gene>
    <name evidence="1" type="ORF">RJN63_12320</name>
</gene>
<dbReference type="AlphaFoldDB" id="A0AAE4K4S7"/>
<organism evidence="1">
    <name type="scientific">Herbaspirillum huttiense subsp. nephrolepidis</name>
    <dbReference type="NCBI Taxonomy" id="3075126"/>
    <lineage>
        <taxon>Bacteria</taxon>
        <taxon>Pseudomonadati</taxon>
        <taxon>Pseudomonadota</taxon>
        <taxon>Betaproteobacteria</taxon>
        <taxon>Burkholderiales</taxon>
        <taxon>Oxalobacteraceae</taxon>
        <taxon>Herbaspirillum</taxon>
    </lineage>
</organism>
<protein>
    <submittedName>
        <fullName evidence="1">YkgJ family cysteine cluster protein</fullName>
    </submittedName>
</protein>
<reference evidence="1" key="1">
    <citation type="submission" date="2023-02" db="EMBL/GenBank/DDBJ databases">
        <title>Description of Herbaspirillum huttiense subsp. nephrolepsisexaltata and Herbaspirillum huttiense subsp. lycopersicon.</title>
        <authorList>
            <person name="Poudel M."/>
            <person name="Sharma A."/>
            <person name="Goss E."/>
            <person name="Tapia J.H."/>
            <person name="Harmon C.M."/>
            <person name="Jones J.B."/>
        </authorList>
    </citation>
    <scope>NUCLEOTIDE SEQUENCE</scope>
    <source>
        <strain evidence="1">NC40101</strain>
    </source>
</reference>